<dbReference type="AlphaFoldDB" id="A0A166BGD8"/>
<feature type="region of interest" description="Disordered" evidence="1">
    <location>
        <begin position="77"/>
        <end position="96"/>
    </location>
</feature>
<dbReference type="EMBL" id="KV417645">
    <property type="protein sequence ID" value="KZP12619.1"/>
    <property type="molecule type" value="Genomic_DNA"/>
</dbReference>
<dbReference type="Proteomes" id="UP000076532">
    <property type="component" value="Unassembled WGS sequence"/>
</dbReference>
<evidence type="ECO:0000313" key="4">
    <source>
        <dbReference type="Proteomes" id="UP000076532"/>
    </source>
</evidence>
<evidence type="ECO:0000259" key="2">
    <source>
        <dbReference type="Pfam" id="PF20236"/>
    </source>
</evidence>
<dbReference type="InterPro" id="IPR046528">
    <property type="entry name" value="DUF6593"/>
</dbReference>
<reference evidence="3 4" key="1">
    <citation type="journal article" date="2016" name="Mol. Biol. Evol.">
        <title>Comparative Genomics of Early-Diverging Mushroom-Forming Fungi Provides Insights into the Origins of Lignocellulose Decay Capabilities.</title>
        <authorList>
            <person name="Nagy L.G."/>
            <person name="Riley R."/>
            <person name="Tritt A."/>
            <person name="Adam C."/>
            <person name="Daum C."/>
            <person name="Floudas D."/>
            <person name="Sun H."/>
            <person name="Yadav J.S."/>
            <person name="Pangilinan J."/>
            <person name="Larsson K.H."/>
            <person name="Matsuura K."/>
            <person name="Barry K."/>
            <person name="Labutti K."/>
            <person name="Kuo R."/>
            <person name="Ohm R.A."/>
            <person name="Bhattacharya S.S."/>
            <person name="Shirouzu T."/>
            <person name="Yoshinaga Y."/>
            <person name="Martin F.M."/>
            <person name="Grigoriev I.V."/>
            <person name="Hibbett D.S."/>
        </authorList>
    </citation>
    <scope>NUCLEOTIDE SEQUENCE [LARGE SCALE GENOMIC DNA]</scope>
    <source>
        <strain evidence="3 4">CBS 109695</strain>
    </source>
</reference>
<organism evidence="3 4">
    <name type="scientific">Athelia psychrophila</name>
    <dbReference type="NCBI Taxonomy" id="1759441"/>
    <lineage>
        <taxon>Eukaryota</taxon>
        <taxon>Fungi</taxon>
        <taxon>Dikarya</taxon>
        <taxon>Basidiomycota</taxon>
        <taxon>Agaricomycotina</taxon>
        <taxon>Agaricomycetes</taxon>
        <taxon>Agaricomycetidae</taxon>
        <taxon>Atheliales</taxon>
        <taxon>Atheliaceae</taxon>
        <taxon>Athelia</taxon>
    </lineage>
</organism>
<evidence type="ECO:0000256" key="1">
    <source>
        <dbReference type="SAM" id="MobiDB-lite"/>
    </source>
</evidence>
<feature type="domain" description="DUF6593" evidence="2">
    <location>
        <begin position="33"/>
        <end position="128"/>
    </location>
</feature>
<name>A0A166BGD8_9AGAM</name>
<dbReference type="OrthoDB" id="3360976at2759"/>
<keyword evidence="4" id="KW-1185">Reference proteome</keyword>
<evidence type="ECO:0000313" key="3">
    <source>
        <dbReference type="EMBL" id="KZP12619.1"/>
    </source>
</evidence>
<sequence>MDLYLSNHADVRNTKFCNKTGQVLYKSETLVSRLSFNRTTKISKVIPRGSPEDMTPGDGRSFRWTLSVSRSSLILDDGSKTPVAESHRNDAGAPGKPHLARLEILSGFEHLADVILIGYVFVEKLRQDGENGGW</sequence>
<dbReference type="Pfam" id="PF20236">
    <property type="entry name" value="DUF6593"/>
    <property type="match status" value="1"/>
</dbReference>
<proteinExistence type="predicted"/>
<gene>
    <name evidence="3" type="ORF">FIBSPDRAFT_898117</name>
</gene>
<protein>
    <recommendedName>
        <fullName evidence="2">DUF6593 domain-containing protein</fullName>
    </recommendedName>
</protein>
<accession>A0A166BGD8</accession>